<evidence type="ECO:0000313" key="9">
    <source>
        <dbReference type="EMBL" id="KAJ0973632.1"/>
    </source>
</evidence>
<feature type="signal peptide" evidence="8">
    <location>
        <begin position="1"/>
        <end position="31"/>
    </location>
</feature>
<dbReference type="GO" id="GO:0005576">
    <property type="term" value="C:extracellular region"/>
    <property type="evidence" value="ECO:0007669"/>
    <property type="project" value="UniProtKB-SubCell"/>
</dbReference>
<keyword evidence="6" id="KW-1015">Disulfide bond</keyword>
<evidence type="ECO:0000256" key="6">
    <source>
        <dbReference type="ARBA" id="ARBA00023157"/>
    </source>
</evidence>
<evidence type="ECO:0000256" key="4">
    <source>
        <dbReference type="ARBA" id="ARBA00022656"/>
    </source>
</evidence>
<comment type="subcellular location">
    <subcellularLocation>
        <location evidence="2">Secreted</location>
    </subcellularLocation>
</comment>
<evidence type="ECO:0000256" key="8">
    <source>
        <dbReference type="SAM" id="SignalP"/>
    </source>
</evidence>
<organism evidence="9 10">
    <name type="scientific">Dioscorea zingiberensis</name>
    <dbReference type="NCBI Taxonomy" id="325984"/>
    <lineage>
        <taxon>Eukaryota</taxon>
        <taxon>Viridiplantae</taxon>
        <taxon>Streptophyta</taxon>
        <taxon>Embryophyta</taxon>
        <taxon>Tracheophyta</taxon>
        <taxon>Spermatophyta</taxon>
        <taxon>Magnoliopsida</taxon>
        <taxon>Liliopsida</taxon>
        <taxon>Dioscoreales</taxon>
        <taxon>Dioscoreaceae</taxon>
        <taxon>Dioscorea</taxon>
    </lineage>
</organism>
<evidence type="ECO:0008006" key="11">
    <source>
        <dbReference type="Google" id="ProtNLM"/>
    </source>
</evidence>
<keyword evidence="3" id="KW-0964">Secreted</keyword>
<dbReference type="PROSITE" id="PS00271">
    <property type="entry name" value="THIONIN"/>
    <property type="match status" value="1"/>
</dbReference>
<reference evidence="9" key="1">
    <citation type="submission" date="2021-03" db="EMBL/GenBank/DDBJ databases">
        <authorList>
            <person name="Li Z."/>
            <person name="Yang C."/>
        </authorList>
    </citation>
    <scope>NUCLEOTIDE SEQUENCE</scope>
    <source>
        <strain evidence="9">Dzin_1.0</strain>
        <tissue evidence="9">Leaf</tissue>
    </source>
</reference>
<dbReference type="Pfam" id="PF00321">
    <property type="entry name" value="Thionin"/>
    <property type="match status" value="1"/>
</dbReference>
<evidence type="ECO:0000256" key="5">
    <source>
        <dbReference type="ARBA" id="ARBA00022821"/>
    </source>
</evidence>
<protein>
    <recommendedName>
        <fullName evidence="11">Acidic protein</fullName>
    </recommendedName>
</protein>
<dbReference type="InterPro" id="IPR001010">
    <property type="entry name" value="Thionin"/>
</dbReference>
<dbReference type="Proteomes" id="UP001085076">
    <property type="component" value="Miscellaneous, Linkage group lg04"/>
</dbReference>
<keyword evidence="10" id="KW-1185">Reference proteome</keyword>
<keyword evidence="8" id="KW-0732">Signal</keyword>
<dbReference type="GO" id="GO:0090729">
    <property type="term" value="F:toxin activity"/>
    <property type="evidence" value="ECO:0007669"/>
    <property type="project" value="UniProtKB-KW"/>
</dbReference>
<comment type="caution">
    <text evidence="9">The sequence shown here is derived from an EMBL/GenBank/DDBJ whole genome shotgun (WGS) entry which is preliminary data.</text>
</comment>
<dbReference type="EMBL" id="JAGGNH010000004">
    <property type="protein sequence ID" value="KAJ0973632.1"/>
    <property type="molecule type" value="Genomic_DNA"/>
</dbReference>
<keyword evidence="5" id="KW-0611">Plant defense</keyword>
<accession>A0A9D5CJF6</accession>
<dbReference type="PANTHER" id="PTHR33920:SF2">
    <property type="entry name" value="THIONIN-2.1-RELATED"/>
    <property type="match status" value="1"/>
</dbReference>
<comment type="function">
    <text evidence="1">Thionins are small plant proteins which are toxic to animal cells. They seem to exert their toxic effect at the level of the cell membrane. Their precise function is not known.</text>
</comment>
<keyword evidence="4" id="KW-0800">Toxin</keyword>
<dbReference type="AlphaFoldDB" id="A0A9D5CJF6"/>
<dbReference type="PRINTS" id="PR00287">
    <property type="entry name" value="THIONIN"/>
</dbReference>
<evidence type="ECO:0000256" key="1">
    <source>
        <dbReference type="ARBA" id="ARBA00002847"/>
    </source>
</evidence>
<proteinExistence type="inferred from homology"/>
<evidence type="ECO:0000256" key="7">
    <source>
        <dbReference type="ARBA" id="ARBA00043965"/>
    </source>
</evidence>
<dbReference type="GO" id="GO:0006952">
    <property type="term" value="P:defense response"/>
    <property type="evidence" value="ECO:0007669"/>
    <property type="project" value="UniProtKB-KW"/>
</dbReference>
<evidence type="ECO:0000256" key="3">
    <source>
        <dbReference type="ARBA" id="ARBA00022525"/>
    </source>
</evidence>
<dbReference type="OrthoDB" id="1094916at2759"/>
<comment type="similarity">
    <text evidence="7">Belongs to the plant thionin (TC 1.C.44) family. 4 C-C subfamily.</text>
</comment>
<name>A0A9D5CJF6_9LILI</name>
<gene>
    <name evidence="9" type="ORF">J5N97_015597</name>
</gene>
<evidence type="ECO:0000256" key="2">
    <source>
        <dbReference type="ARBA" id="ARBA00004613"/>
    </source>
</evidence>
<feature type="chain" id="PRO_5039196421" description="Acidic protein" evidence="8">
    <location>
        <begin position="32"/>
        <end position="128"/>
    </location>
</feature>
<dbReference type="Gene3D" id="3.30.1350.10">
    <property type="entry name" value="Thionin-like"/>
    <property type="match status" value="1"/>
</dbReference>
<dbReference type="InterPro" id="IPR036391">
    <property type="entry name" value="Thionin-like_sf"/>
</dbReference>
<dbReference type="FunFam" id="3.30.1350.10:FF:000001">
    <property type="entry name" value="Hellethionin-D"/>
    <property type="match status" value="1"/>
</dbReference>
<evidence type="ECO:0000313" key="10">
    <source>
        <dbReference type="Proteomes" id="UP001085076"/>
    </source>
</evidence>
<dbReference type="PANTHER" id="PTHR33920">
    <property type="entry name" value="THIONIN-2.1-RELATED"/>
    <property type="match status" value="1"/>
</dbReference>
<reference evidence="9" key="2">
    <citation type="journal article" date="2022" name="Hortic Res">
        <title>The genome of Dioscorea zingiberensis sheds light on the biosynthesis, origin and evolution of the medicinally important diosgenin saponins.</title>
        <authorList>
            <person name="Li Y."/>
            <person name="Tan C."/>
            <person name="Li Z."/>
            <person name="Guo J."/>
            <person name="Li S."/>
            <person name="Chen X."/>
            <person name="Wang C."/>
            <person name="Dai X."/>
            <person name="Yang H."/>
            <person name="Song W."/>
            <person name="Hou L."/>
            <person name="Xu J."/>
            <person name="Tong Z."/>
            <person name="Xu A."/>
            <person name="Yuan X."/>
            <person name="Wang W."/>
            <person name="Yang Q."/>
            <person name="Chen L."/>
            <person name="Sun Z."/>
            <person name="Wang K."/>
            <person name="Pan B."/>
            <person name="Chen J."/>
            <person name="Bao Y."/>
            <person name="Liu F."/>
            <person name="Qi X."/>
            <person name="Gang D.R."/>
            <person name="Wen J."/>
            <person name="Li J."/>
        </authorList>
    </citation>
    <scope>NUCLEOTIDE SEQUENCE</scope>
    <source>
        <strain evidence="9">Dzin_1.0</strain>
    </source>
</reference>
<sequence length="128" mass="13529">MEGKGARVPLGIVVMVVLVLGLNLAQTHVEAKSCCMNTTARNCYNLCRLPGVARETCAKTCGCIIITGTKCPSNYLKHFCNLGCASSTCSAITNTLQDSDDVEEAVVGCNNQCSEICNDKGTNAVFNT</sequence>
<dbReference type="SUPFAM" id="SSF57429">
    <property type="entry name" value="Crambin-like"/>
    <property type="match status" value="1"/>
</dbReference>